<dbReference type="PRINTS" id="PR00019">
    <property type="entry name" value="LEURICHRPT"/>
</dbReference>
<reference evidence="1" key="1">
    <citation type="submission" date="2021-01" db="EMBL/GenBank/DDBJ databases">
        <authorList>
            <person name="Lovell J.T."/>
            <person name="Bentley N."/>
            <person name="Bhattarai G."/>
            <person name="Jenkins J.W."/>
            <person name="Sreedasyam A."/>
            <person name="Alarcon Y."/>
            <person name="Bock C."/>
            <person name="Boston L."/>
            <person name="Carlson J."/>
            <person name="Cervantes K."/>
            <person name="Clermont K."/>
            <person name="Krom N."/>
            <person name="Kubenka K."/>
            <person name="Mamidi S."/>
            <person name="Mattison C."/>
            <person name="Monteros M."/>
            <person name="Pisani C."/>
            <person name="Plott C."/>
            <person name="Rajasekar S."/>
            <person name="Rhein H.S."/>
            <person name="Rohla C."/>
            <person name="Song M."/>
            <person name="Hilaire R.S."/>
            <person name="Shu S."/>
            <person name="Wells L."/>
            <person name="Wang X."/>
            <person name="Webber J."/>
            <person name="Heerema R.J."/>
            <person name="Klein P."/>
            <person name="Conner P."/>
            <person name="Grauke L."/>
            <person name="Grimwood J."/>
            <person name="Schmutz J."/>
            <person name="Randall J.J."/>
        </authorList>
    </citation>
    <scope>NUCLEOTIDE SEQUENCE</scope>
    <source>
        <tissue evidence="1">Leaf</tissue>
    </source>
</reference>
<dbReference type="SUPFAM" id="SSF52058">
    <property type="entry name" value="L domain-like"/>
    <property type="match status" value="1"/>
</dbReference>
<dbReference type="PANTHER" id="PTHR48065:SF11">
    <property type="entry name" value="OS11G0213300 PROTEIN"/>
    <property type="match status" value="1"/>
</dbReference>
<dbReference type="PANTHER" id="PTHR48065">
    <property type="entry name" value="OS10G0469600 PROTEIN"/>
    <property type="match status" value="1"/>
</dbReference>
<dbReference type="OrthoDB" id="1738872at2759"/>
<name>A0A922EFC3_CARIL</name>
<protein>
    <submittedName>
        <fullName evidence="1">Uncharacterized protein</fullName>
    </submittedName>
</protein>
<comment type="caution">
    <text evidence="1">The sequence shown here is derived from an EMBL/GenBank/DDBJ whole genome shotgun (WGS) entry which is preliminary data.</text>
</comment>
<dbReference type="Pfam" id="PF00560">
    <property type="entry name" value="LRR_1"/>
    <property type="match status" value="1"/>
</dbReference>
<accession>A0A922EFC3</accession>
<dbReference type="EMBL" id="CM031831">
    <property type="protein sequence ID" value="KAG6702628.1"/>
    <property type="molecule type" value="Genomic_DNA"/>
</dbReference>
<dbReference type="Pfam" id="PF13516">
    <property type="entry name" value="LRR_6"/>
    <property type="match status" value="1"/>
</dbReference>
<dbReference type="InterPro" id="IPR032675">
    <property type="entry name" value="LRR_dom_sf"/>
</dbReference>
<dbReference type="Gene3D" id="3.80.10.10">
    <property type="entry name" value="Ribonuclease Inhibitor"/>
    <property type="match status" value="2"/>
</dbReference>
<dbReference type="AlphaFoldDB" id="A0A922EFC3"/>
<dbReference type="Proteomes" id="UP000811246">
    <property type="component" value="Chromosome 7"/>
</dbReference>
<evidence type="ECO:0000313" key="2">
    <source>
        <dbReference type="Proteomes" id="UP000811246"/>
    </source>
</evidence>
<dbReference type="InterPro" id="IPR001611">
    <property type="entry name" value="Leu-rich_rpt"/>
</dbReference>
<gene>
    <name evidence="1" type="ORF">I3842_07G045000</name>
</gene>
<organism evidence="1 2">
    <name type="scientific">Carya illinoinensis</name>
    <name type="common">Pecan</name>
    <dbReference type="NCBI Taxonomy" id="32201"/>
    <lineage>
        <taxon>Eukaryota</taxon>
        <taxon>Viridiplantae</taxon>
        <taxon>Streptophyta</taxon>
        <taxon>Embryophyta</taxon>
        <taxon>Tracheophyta</taxon>
        <taxon>Spermatophyta</taxon>
        <taxon>Magnoliopsida</taxon>
        <taxon>eudicotyledons</taxon>
        <taxon>Gunneridae</taxon>
        <taxon>Pentapetalae</taxon>
        <taxon>rosids</taxon>
        <taxon>fabids</taxon>
        <taxon>Fagales</taxon>
        <taxon>Juglandaceae</taxon>
        <taxon>Carya</taxon>
    </lineage>
</organism>
<sequence length="155" mass="17251">MSSDCYGWEQVLCNSAMAHIVGLSLNHIIDTTNWLLNVSLFWPFKELTSLDLSGNQIGGCIDYEDMSGNRLTWSISPYIGALSLTKAISLSDNNFNGAFPTEDLCKLKKLEELDISGNDFEGILPQCINNMSSLRVLDIFGNRYIGNHFTNICSE</sequence>
<proteinExistence type="predicted"/>
<evidence type="ECO:0000313" key="1">
    <source>
        <dbReference type="EMBL" id="KAG6702628.1"/>
    </source>
</evidence>